<dbReference type="SUPFAM" id="SSF55486">
    <property type="entry name" value="Metalloproteases ('zincins'), catalytic domain"/>
    <property type="match status" value="1"/>
</dbReference>
<sequence>MELHSSDGRRRASSLMGPAWAQAHLAGDLWLPLLWLLLFPTCCSHDPPGWRFTSSEIVIPRKVSHRVRGAATQGQLSYKVRFSGQRHVLHMRVKKSLLPRHFPVITDNDQGAMQGDYPFIPRDCYYFSYLEGIPESMGTLDTCYGGLRGMLQVDDFTYEIKPLEASSKFEHLISFLVSHDISAEHEKCTIEGNDTNQAYEEAMIAEMPRAAPVYLWWPHRKYLKVHYTVSHTLYLMNTNHTRIVENIMILNNIVHTIYMHNLLEVHVRMLCIWNNRDAFDITQSKFSGIADAIAHFGYWKMYVFRQYSHDTSILFTGNKVHDTQYFAHQDGICNPNWRSSYVFLASYHIFFGATISAHVLCHILSCPHDSAGCHCF</sequence>
<feature type="signal peptide" evidence="3">
    <location>
        <begin position="1"/>
        <end position="45"/>
    </location>
</feature>
<gene>
    <name evidence="6" type="primary">LOC118889654</name>
</gene>
<dbReference type="OrthoDB" id="5951731at2759"/>
<dbReference type="InterPro" id="IPR002870">
    <property type="entry name" value="Peptidase_M12B_N"/>
</dbReference>
<evidence type="ECO:0000259" key="4">
    <source>
        <dbReference type="PROSITE" id="PS50215"/>
    </source>
</evidence>
<organism evidence="5 6">
    <name type="scientific">Balaenoptera musculus</name>
    <name type="common">Blue whale</name>
    <dbReference type="NCBI Taxonomy" id="9771"/>
    <lineage>
        <taxon>Eukaryota</taxon>
        <taxon>Metazoa</taxon>
        <taxon>Chordata</taxon>
        <taxon>Craniata</taxon>
        <taxon>Vertebrata</taxon>
        <taxon>Euteleostomi</taxon>
        <taxon>Mammalia</taxon>
        <taxon>Eutheria</taxon>
        <taxon>Laurasiatheria</taxon>
        <taxon>Artiodactyla</taxon>
        <taxon>Whippomorpha</taxon>
        <taxon>Cetacea</taxon>
        <taxon>Mysticeti</taxon>
        <taxon>Balaenopteridae</taxon>
        <taxon>Balaenoptera</taxon>
    </lineage>
</organism>
<feature type="chain" id="PRO_5034011053" evidence="3">
    <location>
        <begin position="46"/>
        <end position="376"/>
    </location>
</feature>
<feature type="binding site" evidence="2">
    <location>
        <position position="358"/>
    </location>
    <ligand>
        <name>Zn(2+)</name>
        <dbReference type="ChEBI" id="CHEBI:29105"/>
        <note>catalytic</note>
    </ligand>
</feature>
<dbReference type="PANTHER" id="PTHR11905:SF167">
    <property type="entry name" value="A DISINTEGRIN AND METALLOPEPTIDASE DOMAIN 4-RELATED"/>
    <property type="match status" value="1"/>
</dbReference>
<evidence type="ECO:0000256" key="1">
    <source>
        <dbReference type="ARBA" id="ARBA00023157"/>
    </source>
</evidence>
<name>A0A8B8WJX5_BALMU</name>
<dbReference type="PANTHER" id="PTHR11905">
    <property type="entry name" value="ADAM A DISINTEGRIN AND METALLOPROTEASE DOMAIN"/>
    <property type="match status" value="1"/>
</dbReference>
<dbReference type="KEGG" id="bmus:118889654"/>
<dbReference type="Pfam" id="PF01562">
    <property type="entry name" value="Pep_M12B_propep"/>
    <property type="match status" value="1"/>
</dbReference>
<dbReference type="AlphaFoldDB" id="A0A8B8WJX5"/>
<dbReference type="RefSeq" id="XP_036697514.1">
    <property type="nucleotide sequence ID" value="XM_036841619.1"/>
</dbReference>
<keyword evidence="2" id="KW-0862">Zinc</keyword>
<dbReference type="Pfam" id="PF01421">
    <property type="entry name" value="Reprolysin"/>
    <property type="match status" value="1"/>
</dbReference>
<dbReference type="GO" id="GO:0008584">
    <property type="term" value="P:male gonad development"/>
    <property type="evidence" value="ECO:0007669"/>
    <property type="project" value="TreeGrafter"/>
</dbReference>
<keyword evidence="2" id="KW-0479">Metal-binding</keyword>
<keyword evidence="5" id="KW-1185">Reference proteome</keyword>
<proteinExistence type="predicted"/>
<dbReference type="GO" id="GO:0009897">
    <property type="term" value="C:external side of plasma membrane"/>
    <property type="evidence" value="ECO:0007669"/>
    <property type="project" value="TreeGrafter"/>
</dbReference>
<dbReference type="GO" id="GO:0004222">
    <property type="term" value="F:metalloendopeptidase activity"/>
    <property type="evidence" value="ECO:0007669"/>
    <property type="project" value="InterPro"/>
</dbReference>
<evidence type="ECO:0000256" key="3">
    <source>
        <dbReference type="SAM" id="SignalP"/>
    </source>
</evidence>
<dbReference type="PROSITE" id="PS50215">
    <property type="entry name" value="ADAM_MEPRO"/>
    <property type="match status" value="1"/>
</dbReference>
<evidence type="ECO:0000256" key="2">
    <source>
        <dbReference type="PROSITE-ProRule" id="PRU00276"/>
    </source>
</evidence>
<keyword evidence="3" id="KW-0732">Signal</keyword>
<dbReference type="GO" id="GO:1990913">
    <property type="term" value="C:sperm head plasma membrane"/>
    <property type="evidence" value="ECO:0007669"/>
    <property type="project" value="TreeGrafter"/>
</dbReference>
<dbReference type="CTD" id="55333"/>
<feature type="binding site" evidence="2">
    <location>
        <position position="362"/>
    </location>
    <ligand>
        <name>Zn(2+)</name>
        <dbReference type="ChEBI" id="CHEBI:29105"/>
        <note>catalytic</note>
    </ligand>
</feature>
<evidence type="ECO:0000313" key="5">
    <source>
        <dbReference type="Proteomes" id="UP000694857"/>
    </source>
</evidence>
<feature type="domain" description="Peptidase M12B" evidence="4">
    <location>
        <begin position="221"/>
        <end position="376"/>
    </location>
</feature>
<keyword evidence="1" id="KW-1015">Disulfide bond</keyword>
<dbReference type="Proteomes" id="UP000694857">
    <property type="component" value="Chromosome 2"/>
</dbReference>
<dbReference type="Gene3D" id="3.40.390.10">
    <property type="entry name" value="Collagenase (Catalytic Domain)"/>
    <property type="match status" value="1"/>
</dbReference>
<reference evidence="6" key="1">
    <citation type="submission" date="2025-08" db="UniProtKB">
        <authorList>
            <consortium name="RefSeq"/>
        </authorList>
    </citation>
    <scope>IDENTIFICATION</scope>
    <source>
        <tissue evidence="6">Epidermis and Blubber</tissue>
    </source>
</reference>
<dbReference type="InterPro" id="IPR001590">
    <property type="entry name" value="Peptidase_M12B"/>
</dbReference>
<feature type="binding site" evidence="2">
    <location>
        <position position="368"/>
    </location>
    <ligand>
        <name>Zn(2+)</name>
        <dbReference type="ChEBI" id="CHEBI:29105"/>
        <note>catalytic</note>
    </ligand>
</feature>
<accession>A0A8B8WJX5</accession>
<dbReference type="GeneID" id="118889654"/>
<protein>
    <submittedName>
        <fullName evidence="6">Synaptojanin-2-binding protein isoform X1</fullName>
    </submittedName>
</protein>
<dbReference type="InterPro" id="IPR024079">
    <property type="entry name" value="MetalloPept_cat_dom_sf"/>
</dbReference>
<dbReference type="GO" id="GO:0046872">
    <property type="term" value="F:metal ion binding"/>
    <property type="evidence" value="ECO:0007669"/>
    <property type="project" value="UniProtKB-KW"/>
</dbReference>
<comment type="caution">
    <text evidence="2">Lacks conserved residue(s) required for the propagation of feature annotation.</text>
</comment>
<evidence type="ECO:0000313" key="6">
    <source>
        <dbReference type="RefSeq" id="XP_036697514.1"/>
    </source>
</evidence>
<dbReference type="GO" id="GO:0006508">
    <property type="term" value="P:proteolysis"/>
    <property type="evidence" value="ECO:0007669"/>
    <property type="project" value="InterPro"/>
</dbReference>